<evidence type="ECO:0000256" key="2">
    <source>
        <dbReference type="ARBA" id="ARBA00022670"/>
    </source>
</evidence>
<dbReference type="Pfam" id="PF01546">
    <property type="entry name" value="Peptidase_M20"/>
    <property type="match status" value="1"/>
</dbReference>
<reference evidence="7 8" key="1">
    <citation type="submission" date="2020-12" db="EMBL/GenBank/DDBJ databases">
        <title>Bacterial novel species Pedobacter sp. SD-b isolated from soil.</title>
        <authorList>
            <person name="Jung H.-Y."/>
        </authorList>
    </citation>
    <scope>NUCLEOTIDE SEQUENCE [LARGE SCALE GENOMIC DNA]</scope>
    <source>
        <strain evidence="7 8">SD-b</strain>
    </source>
</reference>
<keyword evidence="4" id="KW-0378">Hydrolase</keyword>
<name>A0ABS1BFW6_9SPHI</name>
<dbReference type="PANTHER" id="PTHR45962:SF1">
    <property type="entry name" value="N-FATTY-ACYL-AMINO ACID SYNTHASE_HYDROLASE PM20D1"/>
    <property type="match status" value="1"/>
</dbReference>
<dbReference type="EMBL" id="JAEHFY010000002">
    <property type="protein sequence ID" value="MBK0381715.1"/>
    <property type="molecule type" value="Genomic_DNA"/>
</dbReference>
<comment type="caution">
    <text evidence="7">The sequence shown here is derived from an EMBL/GenBank/DDBJ whole genome shotgun (WGS) entry which is preliminary data.</text>
</comment>
<dbReference type="InterPro" id="IPR036264">
    <property type="entry name" value="Bact_exopeptidase_dim_dom"/>
</dbReference>
<evidence type="ECO:0000313" key="8">
    <source>
        <dbReference type="Proteomes" id="UP000660024"/>
    </source>
</evidence>
<dbReference type="Gene3D" id="3.30.70.360">
    <property type="match status" value="1"/>
</dbReference>
<dbReference type="Pfam" id="PF07687">
    <property type="entry name" value="M20_dimer"/>
    <property type="match status" value="1"/>
</dbReference>
<sequence>MKNFLKAIGIALLLLIAVVLFRTLTFKSKQLVVPLAAKLSSNDSCAIHLQKAIQFKTVSYDAANQMDSSQFRGFQNFLIATYPLVFSKLSLEKINDFSLILYWKGKSAEAKPIILMAHQDVVPIEKATEKNWDAAPFSGMIKNGFIYGRGAIDDKGSLIAILESAELLLKKGFVPQSDIYFVFGHDEEISGLKGAKTIARIFADRKIKLAFILDEGGIITEYKVPGLNKTAAVVGIAEKGYQTLKLKINIPGGHSSMPEEKTAIDEMAKAVVKLKDNPFPAELTPIVQDFLSYVGPEMPFISKMAMANQWLFAPVIESSYAKSAAGSATIRTTTATTIFNSGVKENIIPGEAEATVNFRTQPGVSQQDVIDHVRQVIDNENIKITPAGEGNSPKQVADVKDPSFKYIQEKISEMKKGIIVAPYLVLGATDSHYFSSITPQIFRFTPFTDPEGFHGVNERIKISEFKNGIGFYYRLIKDYK</sequence>
<dbReference type="PROSITE" id="PS00759">
    <property type="entry name" value="ARGE_DAPE_CPG2_2"/>
    <property type="match status" value="1"/>
</dbReference>
<feature type="domain" description="Peptidase M20 dimerisation" evidence="6">
    <location>
        <begin position="236"/>
        <end position="383"/>
    </location>
</feature>
<dbReference type="Gene3D" id="1.10.150.900">
    <property type="match status" value="1"/>
</dbReference>
<evidence type="ECO:0000256" key="4">
    <source>
        <dbReference type="ARBA" id="ARBA00022801"/>
    </source>
</evidence>
<evidence type="ECO:0000259" key="6">
    <source>
        <dbReference type="Pfam" id="PF07687"/>
    </source>
</evidence>
<dbReference type="Gene3D" id="3.40.630.10">
    <property type="entry name" value="Zn peptidases"/>
    <property type="match status" value="1"/>
</dbReference>
<keyword evidence="8" id="KW-1185">Reference proteome</keyword>
<comment type="similarity">
    <text evidence="1">Belongs to the peptidase M20A family.</text>
</comment>
<keyword evidence="3" id="KW-0479">Metal-binding</keyword>
<accession>A0ABS1BFW6</accession>
<dbReference type="SUPFAM" id="SSF55031">
    <property type="entry name" value="Bacterial exopeptidase dimerisation domain"/>
    <property type="match status" value="1"/>
</dbReference>
<evidence type="ECO:0000256" key="1">
    <source>
        <dbReference type="ARBA" id="ARBA00006247"/>
    </source>
</evidence>
<dbReference type="RefSeq" id="WP_200584497.1">
    <property type="nucleotide sequence ID" value="NZ_JAEHFY010000002.1"/>
</dbReference>
<evidence type="ECO:0000256" key="3">
    <source>
        <dbReference type="ARBA" id="ARBA00022723"/>
    </source>
</evidence>
<dbReference type="InterPro" id="IPR047177">
    <property type="entry name" value="Pept_M20A"/>
</dbReference>
<protein>
    <submittedName>
        <fullName evidence="7">M20/M25/M40 family metallo-hydrolase</fullName>
    </submittedName>
</protein>
<dbReference type="InterPro" id="IPR001261">
    <property type="entry name" value="ArgE/DapE_CS"/>
</dbReference>
<keyword evidence="2" id="KW-0645">Protease</keyword>
<organism evidence="7 8">
    <name type="scientific">Pedobacter segetis</name>
    <dbReference type="NCBI Taxonomy" id="2793069"/>
    <lineage>
        <taxon>Bacteria</taxon>
        <taxon>Pseudomonadati</taxon>
        <taxon>Bacteroidota</taxon>
        <taxon>Sphingobacteriia</taxon>
        <taxon>Sphingobacteriales</taxon>
        <taxon>Sphingobacteriaceae</taxon>
        <taxon>Pedobacter</taxon>
    </lineage>
</organism>
<proteinExistence type="inferred from homology"/>
<keyword evidence="5" id="KW-0862">Zinc</keyword>
<evidence type="ECO:0000256" key="5">
    <source>
        <dbReference type="ARBA" id="ARBA00022833"/>
    </source>
</evidence>
<dbReference type="SUPFAM" id="SSF53187">
    <property type="entry name" value="Zn-dependent exopeptidases"/>
    <property type="match status" value="1"/>
</dbReference>
<dbReference type="InterPro" id="IPR002933">
    <property type="entry name" value="Peptidase_M20"/>
</dbReference>
<gene>
    <name evidence="7" type="ORF">I5M32_01970</name>
</gene>
<dbReference type="InterPro" id="IPR011650">
    <property type="entry name" value="Peptidase_M20_dimer"/>
</dbReference>
<dbReference type="Proteomes" id="UP000660024">
    <property type="component" value="Unassembled WGS sequence"/>
</dbReference>
<evidence type="ECO:0000313" key="7">
    <source>
        <dbReference type="EMBL" id="MBK0381715.1"/>
    </source>
</evidence>
<dbReference type="PANTHER" id="PTHR45962">
    <property type="entry name" value="N-FATTY-ACYL-AMINO ACID SYNTHASE/HYDROLASE PM20D1"/>
    <property type="match status" value="1"/>
</dbReference>